<accession>A0A6J4LFI8</accession>
<gene>
    <name evidence="2" type="ORF">AVDCRST_MAG89-2169</name>
</gene>
<dbReference type="AlphaFoldDB" id="A0A6J4LFI8"/>
<proteinExistence type="predicted"/>
<sequence>VSLAELRECVQAAARRLRAAGDAAGGALAGAGGRGQPGRHLGERGREARHRRPAHRRGGVAAAPAVRPRATHRGAGQEQRRPLRPPHHRVVRRAPPHLPAPRRRRGHPHRLLGRARGGASRCHPARAAAL</sequence>
<feature type="non-terminal residue" evidence="2">
    <location>
        <position position="130"/>
    </location>
</feature>
<feature type="region of interest" description="Disordered" evidence="1">
    <location>
        <begin position="22"/>
        <end position="130"/>
    </location>
</feature>
<feature type="non-terminal residue" evidence="2">
    <location>
        <position position="1"/>
    </location>
</feature>
<dbReference type="EMBL" id="CADCTV010000458">
    <property type="protein sequence ID" value="CAA9331814.1"/>
    <property type="molecule type" value="Genomic_DNA"/>
</dbReference>
<feature type="compositionally biased region" description="Low complexity" evidence="1">
    <location>
        <begin position="59"/>
        <end position="68"/>
    </location>
</feature>
<evidence type="ECO:0000256" key="1">
    <source>
        <dbReference type="SAM" id="MobiDB-lite"/>
    </source>
</evidence>
<feature type="compositionally biased region" description="Basic residues" evidence="1">
    <location>
        <begin position="82"/>
        <end position="113"/>
    </location>
</feature>
<feature type="compositionally biased region" description="Gly residues" evidence="1">
    <location>
        <begin position="23"/>
        <end position="36"/>
    </location>
</feature>
<evidence type="ECO:0000313" key="2">
    <source>
        <dbReference type="EMBL" id="CAA9331814.1"/>
    </source>
</evidence>
<name>A0A6J4LFI8_9BACT</name>
<reference evidence="2" key="1">
    <citation type="submission" date="2020-02" db="EMBL/GenBank/DDBJ databases">
        <authorList>
            <person name="Meier V. D."/>
        </authorList>
    </citation>
    <scope>NUCLEOTIDE SEQUENCE</scope>
    <source>
        <strain evidence="2">AVDCRST_MAG89</strain>
    </source>
</reference>
<organism evidence="2">
    <name type="scientific">uncultured Gemmatimonadota bacterium</name>
    <dbReference type="NCBI Taxonomy" id="203437"/>
    <lineage>
        <taxon>Bacteria</taxon>
        <taxon>Pseudomonadati</taxon>
        <taxon>Gemmatimonadota</taxon>
        <taxon>environmental samples</taxon>
    </lineage>
</organism>
<feature type="compositionally biased region" description="Basic residues" evidence="1">
    <location>
        <begin position="47"/>
        <end position="58"/>
    </location>
</feature>
<protein>
    <submittedName>
        <fullName evidence="2">Uncharacterized protein</fullName>
    </submittedName>
</protein>